<dbReference type="InterPro" id="IPR015035">
    <property type="entry name" value="DUF1918"/>
</dbReference>
<dbReference type="AlphaFoldDB" id="A0A7Y9GMA2"/>
<reference evidence="2 3" key="1">
    <citation type="submission" date="2020-07" db="EMBL/GenBank/DDBJ databases">
        <title>Sequencing the genomes of 1000 actinobacteria strains.</title>
        <authorList>
            <person name="Klenk H.-P."/>
        </authorList>
    </citation>
    <scope>NUCLEOTIDE SEQUENCE [LARGE SCALE GENOMIC DNA]</scope>
    <source>
        <strain evidence="2 3">DSM 24662</strain>
    </source>
</reference>
<dbReference type="Proteomes" id="UP000576969">
    <property type="component" value="Unassembled WGS sequence"/>
</dbReference>
<evidence type="ECO:0000313" key="2">
    <source>
        <dbReference type="EMBL" id="NYE19099.1"/>
    </source>
</evidence>
<evidence type="ECO:0000313" key="3">
    <source>
        <dbReference type="Proteomes" id="UP000576969"/>
    </source>
</evidence>
<dbReference type="EMBL" id="JACCBV010000001">
    <property type="protein sequence ID" value="NYE19099.1"/>
    <property type="molecule type" value="Genomic_DNA"/>
</dbReference>
<gene>
    <name evidence="2" type="ORF">BJ991_001127</name>
</gene>
<organism evidence="2 3">
    <name type="scientific">Microbacterium immunditiarum</name>
    <dbReference type="NCBI Taxonomy" id="337480"/>
    <lineage>
        <taxon>Bacteria</taxon>
        <taxon>Bacillati</taxon>
        <taxon>Actinomycetota</taxon>
        <taxon>Actinomycetes</taxon>
        <taxon>Micrococcales</taxon>
        <taxon>Microbacteriaceae</taxon>
        <taxon>Microbacterium</taxon>
    </lineage>
</organism>
<dbReference type="Pfam" id="PF08940">
    <property type="entry name" value="DUF1918"/>
    <property type="match status" value="1"/>
</dbReference>
<name>A0A7Y9GMA2_9MICO</name>
<dbReference type="Gene3D" id="2.30.30.440">
    <property type="entry name" value="Domain of unknown function DUF1918"/>
    <property type="match status" value="1"/>
</dbReference>
<comment type="caution">
    <text evidence="2">The sequence shown here is derived from an EMBL/GenBank/DDBJ whole genome shotgun (WGS) entry which is preliminary data.</text>
</comment>
<feature type="domain" description="DUF1918" evidence="1">
    <location>
        <begin position="4"/>
        <end position="60"/>
    </location>
</feature>
<proteinExistence type="predicted"/>
<evidence type="ECO:0000259" key="1">
    <source>
        <dbReference type="Pfam" id="PF08940"/>
    </source>
</evidence>
<sequence length="64" mass="6921">MSDMQAKVGDRVIIHGRTVGSPDHSGEVVEVRGHDDDPLLVVRYDDGHEAILSPGCDCEIRHAG</sequence>
<protein>
    <recommendedName>
        <fullName evidence="1">DUF1918 domain-containing protein</fullName>
    </recommendedName>
</protein>
<dbReference type="SUPFAM" id="SSF50118">
    <property type="entry name" value="Cell growth inhibitor/plasmid maintenance toxic component"/>
    <property type="match status" value="1"/>
</dbReference>
<accession>A0A7Y9GMA2</accession>
<keyword evidence="3" id="KW-1185">Reference proteome</keyword>